<evidence type="ECO:0000256" key="4">
    <source>
        <dbReference type="ARBA" id="ARBA00023163"/>
    </source>
</evidence>
<proteinExistence type="predicted"/>
<protein>
    <recommendedName>
        <fullName evidence="7">BZIP domain-containing protein</fullName>
    </recommendedName>
</protein>
<keyword evidence="9" id="KW-1185">Reference proteome</keyword>
<dbReference type="Pfam" id="PF07716">
    <property type="entry name" value="bZIP_2"/>
    <property type="match status" value="1"/>
</dbReference>
<dbReference type="PROSITE" id="PS50217">
    <property type="entry name" value="BZIP"/>
    <property type="match status" value="1"/>
</dbReference>
<dbReference type="AlphaFoldDB" id="A0A6A5QHX7"/>
<dbReference type="SUPFAM" id="SSF57959">
    <property type="entry name" value="Leucine zipper domain"/>
    <property type="match status" value="1"/>
</dbReference>
<sequence length="224" mass="25252">MSEFHRQQARGPQTFIGASASGSLSGRDGYDGLDSAPPYHEHDYHATAPDGYAHGEFAFASHGSELRFTLPSMAGHPISQQYDHEPSILDELSGFSPMAPNYNMKAYRTPYPDSNATSTSSPTSPDPHLITDSIIVEADEDKRKRNQAASARFRQKKKQREQQLVESAREMQDRTRKLERENDGLKKENIFLKKLLLEKVDHMSEEDCEILRKATRGVLSDDKK</sequence>
<keyword evidence="4" id="KW-0804">Transcription</keyword>
<keyword evidence="5" id="KW-0539">Nucleus</keyword>
<dbReference type="Gene3D" id="1.20.5.170">
    <property type="match status" value="1"/>
</dbReference>
<name>A0A6A5QHX7_AMPQU</name>
<reference evidence="8" key="1">
    <citation type="journal article" date="2020" name="Stud. Mycol.">
        <title>101 Dothideomycetes genomes: a test case for predicting lifestyles and emergence of pathogens.</title>
        <authorList>
            <person name="Haridas S."/>
            <person name="Albert R."/>
            <person name="Binder M."/>
            <person name="Bloem J."/>
            <person name="Labutti K."/>
            <person name="Salamov A."/>
            <person name="Andreopoulos B."/>
            <person name="Baker S."/>
            <person name="Barry K."/>
            <person name="Bills G."/>
            <person name="Bluhm B."/>
            <person name="Cannon C."/>
            <person name="Castanera R."/>
            <person name="Culley D."/>
            <person name="Daum C."/>
            <person name="Ezra D."/>
            <person name="Gonzalez J."/>
            <person name="Henrissat B."/>
            <person name="Kuo A."/>
            <person name="Liang C."/>
            <person name="Lipzen A."/>
            <person name="Lutzoni F."/>
            <person name="Magnuson J."/>
            <person name="Mondo S."/>
            <person name="Nolan M."/>
            <person name="Ohm R."/>
            <person name="Pangilinan J."/>
            <person name="Park H.-J."/>
            <person name="Ramirez L."/>
            <person name="Alfaro M."/>
            <person name="Sun H."/>
            <person name="Tritt A."/>
            <person name="Yoshinaga Y."/>
            <person name="Zwiers L.-H."/>
            <person name="Turgeon B."/>
            <person name="Goodwin S."/>
            <person name="Spatafora J."/>
            <person name="Crous P."/>
            <person name="Grigoriev I."/>
        </authorList>
    </citation>
    <scope>NUCLEOTIDE SEQUENCE</scope>
    <source>
        <strain evidence="8">HMLAC05119</strain>
    </source>
</reference>
<dbReference type="PROSITE" id="PS00036">
    <property type="entry name" value="BZIP_BASIC"/>
    <property type="match status" value="1"/>
</dbReference>
<dbReference type="PANTHER" id="PTHR13044">
    <property type="entry name" value="ACTIVATING TRANSCRIPTION FACTOR ATF 4/5"/>
    <property type="match status" value="1"/>
</dbReference>
<evidence type="ECO:0000256" key="2">
    <source>
        <dbReference type="ARBA" id="ARBA00023015"/>
    </source>
</evidence>
<feature type="compositionally biased region" description="Basic and acidic residues" evidence="6">
    <location>
        <begin position="160"/>
        <end position="184"/>
    </location>
</feature>
<feature type="region of interest" description="Disordered" evidence="6">
    <location>
        <begin position="106"/>
        <end position="184"/>
    </location>
</feature>
<dbReference type="CDD" id="cd14705">
    <property type="entry name" value="bZIP_Zip1"/>
    <property type="match status" value="1"/>
</dbReference>
<evidence type="ECO:0000256" key="6">
    <source>
        <dbReference type="SAM" id="MobiDB-lite"/>
    </source>
</evidence>
<evidence type="ECO:0000256" key="3">
    <source>
        <dbReference type="ARBA" id="ARBA00023125"/>
    </source>
</evidence>
<dbReference type="OrthoDB" id="1939598at2759"/>
<feature type="region of interest" description="Disordered" evidence="6">
    <location>
        <begin position="1"/>
        <end position="47"/>
    </location>
</feature>
<evidence type="ECO:0000259" key="7">
    <source>
        <dbReference type="PROSITE" id="PS50217"/>
    </source>
</evidence>
<evidence type="ECO:0000313" key="9">
    <source>
        <dbReference type="Proteomes" id="UP000800096"/>
    </source>
</evidence>
<dbReference type="GO" id="GO:0000977">
    <property type="term" value="F:RNA polymerase II transcription regulatory region sequence-specific DNA binding"/>
    <property type="evidence" value="ECO:0007669"/>
    <property type="project" value="TreeGrafter"/>
</dbReference>
<dbReference type="GO" id="GO:0005634">
    <property type="term" value="C:nucleus"/>
    <property type="evidence" value="ECO:0007669"/>
    <property type="project" value="UniProtKB-SubCell"/>
</dbReference>
<feature type="compositionally biased region" description="Low complexity" evidence="6">
    <location>
        <begin position="112"/>
        <end position="127"/>
    </location>
</feature>
<dbReference type="Proteomes" id="UP000800096">
    <property type="component" value="Unassembled WGS sequence"/>
</dbReference>
<dbReference type="PANTHER" id="PTHR13044:SF14">
    <property type="entry name" value="CRYPTOCEPHAL, ISOFORM A"/>
    <property type="match status" value="1"/>
</dbReference>
<keyword evidence="2" id="KW-0805">Transcription regulation</keyword>
<evidence type="ECO:0000256" key="1">
    <source>
        <dbReference type="ARBA" id="ARBA00004123"/>
    </source>
</evidence>
<accession>A0A6A5QHX7</accession>
<feature type="domain" description="BZIP" evidence="7">
    <location>
        <begin position="136"/>
        <end position="199"/>
    </location>
</feature>
<dbReference type="GO" id="GO:0001228">
    <property type="term" value="F:DNA-binding transcription activator activity, RNA polymerase II-specific"/>
    <property type="evidence" value="ECO:0007669"/>
    <property type="project" value="TreeGrafter"/>
</dbReference>
<comment type="subcellular location">
    <subcellularLocation>
        <location evidence="1">Nucleus</location>
    </subcellularLocation>
</comment>
<dbReference type="EMBL" id="ML979136">
    <property type="protein sequence ID" value="KAF1915381.1"/>
    <property type="molecule type" value="Genomic_DNA"/>
</dbReference>
<keyword evidence="3" id="KW-0238">DNA-binding</keyword>
<evidence type="ECO:0000313" key="8">
    <source>
        <dbReference type="EMBL" id="KAF1915381.1"/>
    </source>
</evidence>
<evidence type="ECO:0000256" key="5">
    <source>
        <dbReference type="ARBA" id="ARBA00023242"/>
    </source>
</evidence>
<gene>
    <name evidence="8" type="ORF">BDU57DRAFT_557536</name>
</gene>
<dbReference type="InterPro" id="IPR004827">
    <property type="entry name" value="bZIP"/>
</dbReference>
<dbReference type="InterPro" id="IPR046347">
    <property type="entry name" value="bZIP_sf"/>
</dbReference>
<organism evidence="8 9">
    <name type="scientific">Ampelomyces quisqualis</name>
    <name type="common">Powdery mildew agent</name>
    <dbReference type="NCBI Taxonomy" id="50730"/>
    <lineage>
        <taxon>Eukaryota</taxon>
        <taxon>Fungi</taxon>
        <taxon>Dikarya</taxon>
        <taxon>Ascomycota</taxon>
        <taxon>Pezizomycotina</taxon>
        <taxon>Dothideomycetes</taxon>
        <taxon>Pleosporomycetidae</taxon>
        <taxon>Pleosporales</taxon>
        <taxon>Pleosporineae</taxon>
        <taxon>Phaeosphaeriaceae</taxon>
        <taxon>Ampelomyces</taxon>
    </lineage>
</organism>